<evidence type="ECO:0000313" key="1">
    <source>
        <dbReference type="EMBL" id="OCF56439.1"/>
    </source>
</evidence>
<gene>
    <name evidence="1" type="ORF">L486_06383</name>
</gene>
<accession>A0A1B9ILC8</accession>
<proteinExistence type="predicted"/>
<reference evidence="1 2" key="1">
    <citation type="submission" date="2013-07" db="EMBL/GenBank/DDBJ databases">
        <title>The Genome Sequence of Kwoniella mangroviensis CBS10435.</title>
        <authorList>
            <consortium name="The Broad Institute Genome Sequencing Platform"/>
            <person name="Cuomo C."/>
            <person name="Litvintseva A."/>
            <person name="Chen Y."/>
            <person name="Heitman J."/>
            <person name="Sun S."/>
            <person name="Springer D."/>
            <person name="Dromer F."/>
            <person name="Young S.K."/>
            <person name="Zeng Q."/>
            <person name="Gargeya S."/>
            <person name="Fitzgerald M."/>
            <person name="Abouelleil A."/>
            <person name="Alvarado L."/>
            <person name="Berlin A.M."/>
            <person name="Chapman S.B."/>
            <person name="Dewar J."/>
            <person name="Goldberg J."/>
            <person name="Griggs A."/>
            <person name="Gujja S."/>
            <person name="Hansen M."/>
            <person name="Howarth C."/>
            <person name="Imamovic A."/>
            <person name="Larimer J."/>
            <person name="McCowan C."/>
            <person name="Murphy C."/>
            <person name="Pearson M."/>
            <person name="Priest M."/>
            <person name="Roberts A."/>
            <person name="Saif S."/>
            <person name="Shea T."/>
            <person name="Sykes S."/>
            <person name="Wortman J."/>
            <person name="Nusbaum C."/>
            <person name="Birren B."/>
        </authorList>
    </citation>
    <scope>NUCLEOTIDE SEQUENCE [LARGE SCALE GENOMIC DNA]</scope>
    <source>
        <strain evidence="1 2">CBS 10435</strain>
    </source>
</reference>
<organism evidence="1 2">
    <name type="scientific">Kwoniella mangroviensis CBS 10435</name>
    <dbReference type="NCBI Taxonomy" id="1331196"/>
    <lineage>
        <taxon>Eukaryota</taxon>
        <taxon>Fungi</taxon>
        <taxon>Dikarya</taxon>
        <taxon>Basidiomycota</taxon>
        <taxon>Agaricomycotina</taxon>
        <taxon>Tremellomycetes</taxon>
        <taxon>Tremellales</taxon>
        <taxon>Cryptococcaceae</taxon>
        <taxon>Kwoniella</taxon>
    </lineage>
</organism>
<sequence>MDKGPSALERVWSIPTLHDAIISLVPPECIPNLALVNKSFFEPVIKHKYKSCGQHDYERVMKKCKAQERKLLYRNSIKVLRLEKSTLASHPARWAKLFDSLPNLKTVTYEEVELSKETNNDVCGETSQSKFSFEYSYSYSESLGMRTDKRIKRRVGIPNAYNQKMDYSLAIGPMLIYDLLVQGQNGNPHIQMEIKRKMLERIRFISNSSKWLTICVPFENSHLLDIYTKLIQEGFQTPDAITLTSCDESLPDLLEIIGGRLLFLSILTWRNEPNQLTFESLCERVGWERLEKLAFLNVSCTRYPPSDDVLQEGFDHDDHDYVVNSDTTTTTLVGNRKALSGPPRLSFFSLSIVYPVDIILSPIQLENEKRYIRQMAHIVYQLTIRRILTKLDQYEEMIRLLVLHSMKDGDRGPFRTAVFNDEFNKVFLEAIKEKIEDGTRKMEGRGAGSG</sequence>
<dbReference type="AlphaFoldDB" id="A0A1B9ILC8"/>
<dbReference type="Proteomes" id="UP000092583">
    <property type="component" value="Unassembled WGS sequence"/>
</dbReference>
<keyword evidence="2" id="KW-1185">Reference proteome</keyword>
<dbReference type="EMBL" id="KV700091">
    <property type="protein sequence ID" value="OCF56439.1"/>
    <property type="molecule type" value="Genomic_DNA"/>
</dbReference>
<name>A0A1B9ILC8_9TREE</name>
<dbReference type="OrthoDB" id="10550680at2759"/>
<evidence type="ECO:0000313" key="2">
    <source>
        <dbReference type="Proteomes" id="UP000092583"/>
    </source>
</evidence>
<protein>
    <submittedName>
        <fullName evidence="1">Uncharacterized protein</fullName>
    </submittedName>
</protein>
<reference evidence="2" key="2">
    <citation type="submission" date="2013-12" db="EMBL/GenBank/DDBJ databases">
        <title>Evolution of pathogenesis and genome organization in the Tremellales.</title>
        <authorList>
            <person name="Cuomo C."/>
            <person name="Litvintseva A."/>
            <person name="Heitman J."/>
            <person name="Chen Y."/>
            <person name="Sun S."/>
            <person name="Springer D."/>
            <person name="Dromer F."/>
            <person name="Young S."/>
            <person name="Zeng Q."/>
            <person name="Chapman S."/>
            <person name="Gujja S."/>
            <person name="Saif S."/>
            <person name="Birren B."/>
        </authorList>
    </citation>
    <scope>NUCLEOTIDE SEQUENCE [LARGE SCALE GENOMIC DNA]</scope>
    <source>
        <strain evidence="2">CBS 10435</strain>
    </source>
</reference>